<evidence type="ECO:0000313" key="4">
    <source>
        <dbReference type="Proteomes" id="UP000031838"/>
    </source>
</evidence>
<feature type="chain" id="PRO_5002124569" evidence="1">
    <location>
        <begin position="24"/>
        <end position="144"/>
    </location>
</feature>
<protein>
    <submittedName>
        <fullName evidence="3">CHRD domain-containing protein</fullName>
    </submittedName>
</protein>
<dbReference type="InterPro" id="IPR010895">
    <property type="entry name" value="CHRD"/>
</dbReference>
<dbReference type="EMBL" id="CP002580">
    <property type="protein sequence ID" value="AJK47738.1"/>
    <property type="molecule type" value="Genomic_DNA"/>
</dbReference>
<keyword evidence="1" id="KW-0732">Signal</keyword>
<dbReference type="PROSITE" id="PS50933">
    <property type="entry name" value="CHRD"/>
    <property type="match status" value="1"/>
</dbReference>
<dbReference type="RefSeq" id="WP_042626013.1">
    <property type="nucleotide sequence ID" value="NZ_BSTO01000019.1"/>
</dbReference>
<evidence type="ECO:0000259" key="2">
    <source>
        <dbReference type="PROSITE" id="PS50933"/>
    </source>
</evidence>
<organism evidence="3 4">
    <name type="scientific">Burkholderia plantarii</name>
    <dbReference type="NCBI Taxonomy" id="41899"/>
    <lineage>
        <taxon>Bacteria</taxon>
        <taxon>Pseudomonadati</taxon>
        <taxon>Pseudomonadota</taxon>
        <taxon>Betaproteobacteria</taxon>
        <taxon>Burkholderiales</taxon>
        <taxon>Burkholderiaceae</taxon>
        <taxon>Burkholderia</taxon>
    </lineage>
</organism>
<keyword evidence="4" id="KW-1185">Reference proteome</keyword>
<feature type="signal peptide" evidence="1">
    <location>
        <begin position="1"/>
        <end position="23"/>
    </location>
</feature>
<name>A0A0B6RWF6_BURPL</name>
<reference evidence="4" key="1">
    <citation type="submission" date="2011-03" db="EMBL/GenBank/DDBJ databases">
        <authorList>
            <person name="Voget S."/>
            <person name="Streit W.R."/>
            <person name="Jaeger K.E."/>
            <person name="Daniel R."/>
        </authorList>
    </citation>
    <scope>NUCLEOTIDE SEQUENCE [LARGE SCALE GENOMIC DNA]</scope>
    <source>
        <strain evidence="4">PG1</strain>
    </source>
</reference>
<dbReference type="SMART" id="SM00754">
    <property type="entry name" value="CHRD"/>
    <property type="match status" value="1"/>
</dbReference>
<feature type="domain" description="CHRD" evidence="2">
    <location>
        <begin position="24"/>
        <end position="144"/>
    </location>
</feature>
<dbReference type="OrthoDB" id="571052at2"/>
<dbReference type="HOGENOM" id="CLU_107551_1_0_4"/>
<dbReference type="AlphaFoldDB" id="A0A0B6RWF6"/>
<evidence type="ECO:0000256" key="1">
    <source>
        <dbReference type="SAM" id="SignalP"/>
    </source>
</evidence>
<gene>
    <name evidence="3" type="ORF">BGL_1c32630</name>
</gene>
<accession>A0A0B6RWF6</accession>
<dbReference type="KEGG" id="bpla:bpln_1g31640"/>
<reference evidence="3 4" key="2">
    <citation type="journal article" date="2016" name="Appl. Microbiol. Biotechnol.">
        <title>Mutations improving production and secretion of extracellular lipase by Burkholderia glumae PG1.</title>
        <authorList>
            <person name="Knapp A."/>
            <person name="Voget S."/>
            <person name="Gao R."/>
            <person name="Zaburannyi N."/>
            <person name="Krysciak D."/>
            <person name="Breuer M."/>
            <person name="Hauer B."/>
            <person name="Streit W.R."/>
            <person name="Muller R."/>
            <person name="Daniel R."/>
            <person name="Jaeger K.E."/>
        </authorList>
    </citation>
    <scope>NUCLEOTIDE SEQUENCE [LARGE SCALE GENOMIC DNA]</scope>
    <source>
        <strain evidence="3 4">PG1</strain>
    </source>
</reference>
<sequence length="144" mass="14889">MGILRIVKTGLLAGALVCAAAHAETAKLVANLQPSSEVPPTATRGSGMLNATFDTATHTLVWTVTYGGLSGPATAAHFHGPAPVGQNAAIQVPIAKDALASPIKGSATLDDQQVTELMAGKWYFNIHTREHPSGEIRGQVEPAN</sequence>
<proteinExistence type="predicted"/>
<dbReference type="Pfam" id="PF07452">
    <property type="entry name" value="CHRD"/>
    <property type="match status" value="1"/>
</dbReference>
<dbReference type="KEGG" id="bgp:BGL_1c32630"/>
<dbReference type="Proteomes" id="UP000031838">
    <property type="component" value="Chromosome 1"/>
</dbReference>
<evidence type="ECO:0000313" key="3">
    <source>
        <dbReference type="EMBL" id="AJK47738.1"/>
    </source>
</evidence>